<sequence>MGWKVVKTIEDGRSLITAVPDSWEQDGLLFWPPPELGAIEKLRLNLTIVPDKSWAIYNCEVKAQRIETFRDAKKLEKMLSNIETENEEDFMLDYRQKKRKKIEPKMSLAQKRPSDLHVFQRHKLQ</sequence>
<dbReference type="VEuPathDB" id="VectorBase:PPAI004829"/>
<organism evidence="1 2">
    <name type="scientific">Phlebotomus papatasi</name>
    <name type="common">Sandfly</name>
    <dbReference type="NCBI Taxonomy" id="29031"/>
    <lineage>
        <taxon>Eukaryota</taxon>
        <taxon>Metazoa</taxon>
        <taxon>Ecdysozoa</taxon>
        <taxon>Arthropoda</taxon>
        <taxon>Hexapoda</taxon>
        <taxon>Insecta</taxon>
        <taxon>Pterygota</taxon>
        <taxon>Neoptera</taxon>
        <taxon>Endopterygota</taxon>
        <taxon>Diptera</taxon>
        <taxon>Nematocera</taxon>
        <taxon>Psychodoidea</taxon>
        <taxon>Psychodidae</taxon>
        <taxon>Phlebotomus</taxon>
        <taxon>Phlebotomus</taxon>
    </lineage>
</organism>
<proteinExistence type="predicted"/>
<dbReference type="VEuPathDB" id="VectorBase:PPAPM1_006688"/>
<dbReference type="EMBL" id="AJVK01013441">
    <property type="status" value="NOT_ANNOTATED_CDS"/>
    <property type="molecule type" value="Genomic_DNA"/>
</dbReference>
<protein>
    <submittedName>
        <fullName evidence="1">Uncharacterized protein</fullName>
    </submittedName>
</protein>
<dbReference type="AlphaFoldDB" id="A0A1B0GNF8"/>
<dbReference type="Proteomes" id="UP000092462">
    <property type="component" value="Unassembled WGS sequence"/>
</dbReference>
<evidence type="ECO:0000313" key="2">
    <source>
        <dbReference type="Proteomes" id="UP000092462"/>
    </source>
</evidence>
<keyword evidence="2" id="KW-1185">Reference proteome</keyword>
<reference evidence="1" key="1">
    <citation type="submission" date="2022-08" db="UniProtKB">
        <authorList>
            <consortium name="EnsemblMetazoa"/>
        </authorList>
    </citation>
    <scope>IDENTIFICATION</scope>
    <source>
        <strain evidence="1">Israel</strain>
    </source>
</reference>
<dbReference type="EnsemblMetazoa" id="PPAI004829-RA">
    <property type="protein sequence ID" value="PPAI004829-PA"/>
    <property type="gene ID" value="PPAI004829"/>
</dbReference>
<evidence type="ECO:0000313" key="1">
    <source>
        <dbReference type="EnsemblMetazoa" id="PPAI004829-PA"/>
    </source>
</evidence>
<accession>A0A1B0GNF8</accession>
<name>A0A1B0GNF8_PHLPP</name>